<dbReference type="EMBL" id="JAAMPI010000543">
    <property type="protein sequence ID" value="KAF4630504.1"/>
    <property type="molecule type" value="Genomic_DNA"/>
</dbReference>
<feature type="compositionally biased region" description="Acidic residues" evidence="1">
    <location>
        <begin position="463"/>
        <end position="483"/>
    </location>
</feature>
<proteinExistence type="predicted"/>
<feature type="region of interest" description="Disordered" evidence="1">
    <location>
        <begin position="454"/>
        <end position="523"/>
    </location>
</feature>
<organism evidence="2 3">
    <name type="scientific">Cudoniella acicularis</name>
    <dbReference type="NCBI Taxonomy" id="354080"/>
    <lineage>
        <taxon>Eukaryota</taxon>
        <taxon>Fungi</taxon>
        <taxon>Dikarya</taxon>
        <taxon>Ascomycota</taxon>
        <taxon>Pezizomycotina</taxon>
        <taxon>Leotiomycetes</taxon>
        <taxon>Helotiales</taxon>
        <taxon>Tricladiaceae</taxon>
        <taxon>Cudoniella</taxon>
    </lineage>
</organism>
<gene>
    <name evidence="2" type="ORF">G7Y89_g7636</name>
</gene>
<reference evidence="2 3" key="1">
    <citation type="submission" date="2020-03" db="EMBL/GenBank/DDBJ databases">
        <title>Draft Genome Sequence of Cudoniella acicularis.</title>
        <authorList>
            <person name="Buettner E."/>
            <person name="Kellner H."/>
        </authorList>
    </citation>
    <scope>NUCLEOTIDE SEQUENCE [LARGE SCALE GENOMIC DNA]</scope>
    <source>
        <strain evidence="2 3">DSM 108380</strain>
    </source>
</reference>
<dbReference type="Proteomes" id="UP000566819">
    <property type="component" value="Unassembled WGS sequence"/>
</dbReference>
<keyword evidence="3" id="KW-1185">Reference proteome</keyword>
<dbReference type="OrthoDB" id="4966at2759"/>
<comment type="caution">
    <text evidence="2">The sequence shown here is derived from an EMBL/GenBank/DDBJ whole genome shotgun (WGS) entry which is preliminary data.</text>
</comment>
<sequence>MFILNAATFRSRTSLWLPMNRARQETCRRSAYTARPTEHLHILNMSSSQEGGPSRNNLPAYPSPEDQNDVSFDPLGNVIVSDDMLRDVMRNVGQRKSKQNEEEEDRKRDEEAVIAAEKARQEITAEALSAFGIHFDTFQEEESEEESTSTHSRQSSVITNVRKDFFGDLGNFPELLMEIAKFCRIKELVLLYAISKDFHYALNSHWKGYIMDIARHQALDSVKIFPFNVYRSLCTQDPIGLKIPNNPSVIQTVPGLKWLQMVVHREKMVRDILACMARQGHGMPKGMALTLKKTWLLMDMATSRQRIQFMHSKSWNAMDLYHVQMFVVKLDMRFNDPIDGPGSDHMRKLFLGQRGLTPLRNLLKRTAYNTCPLKRAKTLFYTQNSHFHTKIILQPDTITNLNRRIEAGPFSAFHLKKSVLDTLKLGRKLDLKNHIMTMMLWGYVDPVTGKDTPATDAEKYMSDDEEIQEPGWDDYEDPSDEDVERAKREPRTGKRDEDQMEDGEEEDQIDGDEDEGEGEGVRL</sequence>
<dbReference type="AlphaFoldDB" id="A0A8H4RKU9"/>
<feature type="compositionally biased region" description="Basic and acidic residues" evidence="1">
    <location>
        <begin position="484"/>
        <end position="497"/>
    </location>
</feature>
<accession>A0A8H4RKU9</accession>
<feature type="compositionally biased region" description="Polar residues" evidence="1">
    <location>
        <begin position="45"/>
        <end position="57"/>
    </location>
</feature>
<feature type="compositionally biased region" description="Acidic residues" evidence="1">
    <location>
        <begin position="498"/>
        <end position="523"/>
    </location>
</feature>
<evidence type="ECO:0000313" key="3">
    <source>
        <dbReference type="Proteomes" id="UP000566819"/>
    </source>
</evidence>
<name>A0A8H4RKU9_9HELO</name>
<evidence type="ECO:0000256" key="1">
    <source>
        <dbReference type="SAM" id="MobiDB-lite"/>
    </source>
</evidence>
<feature type="region of interest" description="Disordered" evidence="1">
    <location>
        <begin position="92"/>
        <end position="111"/>
    </location>
</feature>
<feature type="region of interest" description="Disordered" evidence="1">
    <location>
        <begin position="45"/>
        <end position="71"/>
    </location>
</feature>
<evidence type="ECO:0000313" key="2">
    <source>
        <dbReference type="EMBL" id="KAF4630504.1"/>
    </source>
</evidence>
<protein>
    <submittedName>
        <fullName evidence="2">Uncharacterized protein</fullName>
    </submittedName>
</protein>